<dbReference type="InterPro" id="IPR002884">
    <property type="entry name" value="P_dom"/>
</dbReference>
<feature type="compositionally biased region" description="Basic and acidic residues" evidence="15">
    <location>
        <begin position="820"/>
        <end position="829"/>
    </location>
</feature>
<evidence type="ECO:0000259" key="17">
    <source>
        <dbReference type="PROSITE" id="PS51829"/>
    </source>
</evidence>
<feature type="active site" description="Charge relay system" evidence="13 14">
    <location>
        <position position="306"/>
    </location>
</feature>
<dbReference type="InterPro" id="IPR036852">
    <property type="entry name" value="Peptidase_S8/S53_dom_sf"/>
</dbReference>
<feature type="region of interest" description="Disordered" evidence="15">
    <location>
        <begin position="792"/>
        <end position="872"/>
    </location>
</feature>
<keyword evidence="5" id="KW-0732">Signal</keyword>
<dbReference type="PROSITE" id="PS00138">
    <property type="entry name" value="SUBTILASE_SER"/>
    <property type="match status" value="1"/>
</dbReference>
<dbReference type="FunFam" id="3.40.50.200:FF:000005">
    <property type="entry name" value="Proprotein convertase subtilisin/kexin type 7"/>
    <property type="match status" value="1"/>
</dbReference>
<comment type="subcellular location">
    <subcellularLocation>
        <location evidence="1">Membrane</location>
    </subcellularLocation>
</comment>
<dbReference type="PRINTS" id="PR00723">
    <property type="entry name" value="SUBTILISIN"/>
</dbReference>
<protein>
    <submittedName>
        <fullName evidence="18">Pheromone processing endoprotease</fullName>
    </submittedName>
</protein>
<evidence type="ECO:0000256" key="12">
    <source>
        <dbReference type="ARBA" id="ARBA00023180"/>
    </source>
</evidence>
<feature type="compositionally biased region" description="Basic and acidic residues" evidence="15">
    <location>
        <begin position="862"/>
        <end position="872"/>
    </location>
</feature>
<feature type="domain" description="P/Homo B" evidence="17">
    <location>
        <begin position="554"/>
        <end position="689"/>
    </location>
</feature>
<dbReference type="GO" id="GO:0007323">
    <property type="term" value="P:peptide pheromone maturation"/>
    <property type="evidence" value="ECO:0007669"/>
    <property type="project" value="EnsemblFungi"/>
</dbReference>
<dbReference type="PROSITE" id="PS00137">
    <property type="entry name" value="SUBTILASE_HIS"/>
    <property type="match status" value="1"/>
</dbReference>
<dbReference type="Pfam" id="PF00082">
    <property type="entry name" value="Peptidase_S8"/>
    <property type="match status" value="1"/>
</dbReference>
<comment type="similarity">
    <text evidence="2">Belongs to the peptidase S8 family. Furin subfamily.</text>
</comment>
<evidence type="ECO:0000256" key="14">
    <source>
        <dbReference type="PROSITE-ProRule" id="PRU01240"/>
    </source>
</evidence>
<keyword evidence="10 16" id="KW-0472">Membrane</keyword>
<dbReference type="InterPro" id="IPR000209">
    <property type="entry name" value="Peptidase_S8/S53_dom"/>
</dbReference>
<keyword evidence="9 16" id="KW-1133">Transmembrane helix</keyword>
<reference evidence="19" key="1">
    <citation type="journal article" date="2011" name="Proc. Natl. Acad. Sci. U.S.A.">
        <title>Obligate biotrophy features unraveled by the genomic analysis of rust fungi.</title>
        <authorList>
            <person name="Duplessis S."/>
            <person name="Cuomo C.A."/>
            <person name="Lin Y.-C."/>
            <person name="Aerts A."/>
            <person name="Tisserant E."/>
            <person name="Veneault-Fourrey C."/>
            <person name="Joly D.L."/>
            <person name="Hacquard S."/>
            <person name="Amselem J."/>
            <person name="Cantarel B.L."/>
            <person name="Chiu R."/>
            <person name="Coutinho P.M."/>
            <person name="Feau N."/>
            <person name="Field M."/>
            <person name="Frey P."/>
            <person name="Gelhaye E."/>
            <person name="Goldberg J."/>
            <person name="Grabherr M.G."/>
            <person name="Kodira C.D."/>
            <person name="Kohler A."/>
            <person name="Kuees U."/>
            <person name="Lindquist E.A."/>
            <person name="Lucas S.M."/>
            <person name="Mago R."/>
            <person name="Mauceli E."/>
            <person name="Morin E."/>
            <person name="Murat C."/>
            <person name="Pangilinan J.L."/>
            <person name="Park R."/>
            <person name="Pearson M."/>
            <person name="Quesneville H."/>
            <person name="Rouhier N."/>
            <person name="Sakthikumar S."/>
            <person name="Salamov A.A."/>
            <person name="Schmutz J."/>
            <person name="Selles B."/>
            <person name="Shapiro H."/>
            <person name="Tanguay P."/>
            <person name="Tuskan G.A."/>
            <person name="Henrissat B."/>
            <person name="Van de Peer Y."/>
            <person name="Rouze P."/>
            <person name="Ellis J.G."/>
            <person name="Dodds P.N."/>
            <person name="Schein J.E."/>
            <person name="Zhong S."/>
            <person name="Hamelin R.C."/>
            <person name="Grigoriev I.V."/>
            <person name="Szabo L.J."/>
            <person name="Martin F."/>
        </authorList>
    </citation>
    <scope>NUCLEOTIDE SEQUENCE [LARGE SCALE GENOMIC DNA]</scope>
    <source>
        <strain evidence="19">98AG31 / pathotype 3-4-7</strain>
    </source>
</reference>
<feature type="compositionally biased region" description="Acidic residues" evidence="15">
    <location>
        <begin position="792"/>
        <end position="804"/>
    </location>
</feature>
<evidence type="ECO:0000256" key="3">
    <source>
        <dbReference type="ARBA" id="ARBA00022670"/>
    </source>
</evidence>
<dbReference type="PANTHER" id="PTHR42884">
    <property type="entry name" value="PROPROTEIN CONVERTASE SUBTILISIN/KEXIN-RELATED"/>
    <property type="match status" value="1"/>
</dbReference>
<dbReference type="Pfam" id="PF01483">
    <property type="entry name" value="P_proprotein"/>
    <property type="match status" value="1"/>
</dbReference>
<dbReference type="VEuPathDB" id="FungiDB:MELLADRAFT_34111"/>
<evidence type="ECO:0000256" key="9">
    <source>
        <dbReference type="ARBA" id="ARBA00022989"/>
    </source>
</evidence>
<name>F4RCV1_MELLP</name>
<evidence type="ECO:0000256" key="13">
    <source>
        <dbReference type="PIRSR" id="PIRSR615500-1"/>
    </source>
</evidence>
<keyword evidence="7 14" id="KW-0720">Serine protease</keyword>
<feature type="active site" description="Charge relay system" evidence="13 14">
    <location>
        <position position="268"/>
    </location>
</feature>
<dbReference type="Gene3D" id="2.60.120.260">
    <property type="entry name" value="Galactose-binding domain-like"/>
    <property type="match status" value="1"/>
</dbReference>
<keyword evidence="4 16" id="KW-0812">Transmembrane</keyword>
<dbReference type="InParanoid" id="F4RCV1"/>
<feature type="transmembrane region" description="Helical" evidence="16">
    <location>
        <begin position="758"/>
        <end position="778"/>
    </location>
</feature>
<dbReference type="RefSeq" id="XP_007406840.1">
    <property type="nucleotide sequence ID" value="XM_007406778.1"/>
</dbReference>
<gene>
    <name evidence="18" type="ORF">MELLADRAFT_34111</name>
</gene>
<dbReference type="HOGENOM" id="CLU_002976_2_1_1"/>
<dbReference type="KEGG" id="mlr:MELLADRAFT_34111"/>
<dbReference type="AlphaFoldDB" id="F4RCV1"/>
<dbReference type="MEROPS" id="S08.070"/>
<dbReference type="STRING" id="747676.F4RCV1"/>
<keyword evidence="6 14" id="KW-0378">Hydrolase</keyword>
<accession>F4RCV1</accession>
<dbReference type="PANTHER" id="PTHR42884:SF14">
    <property type="entry name" value="NEUROENDOCRINE CONVERTASE 1"/>
    <property type="match status" value="1"/>
</dbReference>
<dbReference type="GO" id="GO:0005802">
    <property type="term" value="C:trans-Golgi network"/>
    <property type="evidence" value="ECO:0007669"/>
    <property type="project" value="EnsemblFungi"/>
</dbReference>
<dbReference type="GO" id="GO:0000139">
    <property type="term" value="C:Golgi membrane"/>
    <property type="evidence" value="ECO:0007669"/>
    <property type="project" value="TreeGrafter"/>
</dbReference>
<keyword evidence="12" id="KW-0325">Glycoprotein</keyword>
<dbReference type="PROSITE" id="PS51829">
    <property type="entry name" value="P_HOMO_B"/>
    <property type="match status" value="1"/>
</dbReference>
<evidence type="ECO:0000256" key="5">
    <source>
        <dbReference type="ARBA" id="ARBA00022729"/>
    </source>
</evidence>
<dbReference type="FunCoup" id="F4RCV1">
    <property type="interactions" value="47"/>
</dbReference>
<evidence type="ECO:0000256" key="16">
    <source>
        <dbReference type="SAM" id="Phobius"/>
    </source>
</evidence>
<keyword evidence="8" id="KW-0106">Calcium</keyword>
<evidence type="ECO:0000256" key="8">
    <source>
        <dbReference type="ARBA" id="ARBA00022837"/>
    </source>
</evidence>
<dbReference type="EMBL" id="GL883096">
    <property type="protein sequence ID" value="EGG09786.1"/>
    <property type="molecule type" value="Genomic_DNA"/>
</dbReference>
<dbReference type="SUPFAM" id="SSF49785">
    <property type="entry name" value="Galactose-binding domain-like"/>
    <property type="match status" value="1"/>
</dbReference>
<dbReference type="eggNOG" id="KOG3525">
    <property type="taxonomic scope" value="Eukaryota"/>
</dbReference>
<organism evidence="19">
    <name type="scientific">Melampsora larici-populina (strain 98AG31 / pathotype 3-4-7)</name>
    <name type="common">Poplar leaf rust fungus</name>
    <dbReference type="NCBI Taxonomy" id="747676"/>
    <lineage>
        <taxon>Eukaryota</taxon>
        <taxon>Fungi</taxon>
        <taxon>Dikarya</taxon>
        <taxon>Basidiomycota</taxon>
        <taxon>Pucciniomycotina</taxon>
        <taxon>Pucciniomycetes</taxon>
        <taxon>Pucciniales</taxon>
        <taxon>Melampsoraceae</taxon>
        <taxon>Melampsora</taxon>
    </lineage>
</organism>
<keyword evidence="11" id="KW-0865">Zymogen</keyword>
<dbReference type="GO" id="GO:0016485">
    <property type="term" value="P:protein processing"/>
    <property type="evidence" value="ECO:0007669"/>
    <property type="project" value="EnsemblFungi"/>
</dbReference>
<feature type="transmembrane region" description="Helical" evidence="16">
    <location>
        <begin position="12"/>
        <end position="30"/>
    </location>
</feature>
<evidence type="ECO:0000256" key="1">
    <source>
        <dbReference type="ARBA" id="ARBA00004370"/>
    </source>
</evidence>
<dbReference type="CDD" id="cd04059">
    <property type="entry name" value="Peptidases_S8_Protein_convertases_Kexins_Furin-like"/>
    <property type="match status" value="1"/>
</dbReference>
<evidence type="ECO:0000256" key="2">
    <source>
        <dbReference type="ARBA" id="ARBA00005325"/>
    </source>
</evidence>
<evidence type="ECO:0000256" key="10">
    <source>
        <dbReference type="ARBA" id="ARBA00023136"/>
    </source>
</evidence>
<dbReference type="InterPro" id="IPR034182">
    <property type="entry name" value="Kexin/furin"/>
</dbReference>
<evidence type="ECO:0000256" key="11">
    <source>
        <dbReference type="ARBA" id="ARBA00023145"/>
    </source>
</evidence>
<dbReference type="InterPro" id="IPR023828">
    <property type="entry name" value="Peptidase_S8_Ser-AS"/>
</dbReference>
<evidence type="ECO:0000313" key="18">
    <source>
        <dbReference type="EMBL" id="EGG09786.1"/>
    </source>
</evidence>
<sequence>MISKSIKLKSFSFSLSFSFIISILIINLTFNQISASQQPKKRHYDTHEYYVIEISESAIHLNPEEIIRPLEVEFVEKVGELKDVYLVRASKQIVESGFDHPYYHSIQSRSTNRELKKRDSVIERYDFFKRSLHDRSVLQEVQKIDQSYYDQRRSLTAPLLSSRQAIKLMKSIDKQVLRKRHKRDIIYIPSKDGSTPIIKRDFDPPTIKRRQVMKSLSQRLGSQFNIKDPLWPKQWHLANDEMRQHMINVTDVWASGITGKNVTVAIVDDGLDMTSDDLSPNFFEGGSWDYNDHAPLPAPRLPDDLHGTRCAGEIAAIRNDVCGVGVAYDAKVAGIRILSASISDADEASALNYKYQENHIYSCSWGPPDDGKSMEAPSRLIFKAILNGIQNGRGGKGSVFVFASGNGGAVDDQCNFDGYTNSIYSVTISAVDRKGLHPYYSEVCSANMVVTYSSGSGDNIHTTDVGKNKCTDRHGGTSAAAPLGAGILALVLEARPDLTWRDVQHLVVSTAEPILMSDPDWQKTATGRWYNHKFGFGNMDASRIVEAAKTWKLVKPQAYWTSPNVNALKQVITKEGVSSTLEIKQSDLDGANFETLEHITVALNVLHGRRGNVRVTLTSPHGTVSILATHRRYDEAETGFPGWVFMTVKHWGEPAAGKWTLSVLDPHQTPGKNGTFEDWAIGLWGECKDPKIQKLFKMPDDSEIHLPVGPPISGVPFDNEKTKLLSKPTAHLPEDHAGMEDFLTGLGGMTGYLSGKSVWIFIVFGTTIIVGGSLLGWMMMRRMRRRRRIGIDDDDDETDEDEDDRMGLLSGGGKRKSQRKKEMMTKELYDAFGDGDGTQSDVDTNENEHDDEGIVKSKGKGKGKEKEEYRDE</sequence>
<dbReference type="SUPFAM" id="SSF52743">
    <property type="entry name" value="Subtilisin-like"/>
    <property type="match status" value="1"/>
</dbReference>
<evidence type="ECO:0000256" key="4">
    <source>
        <dbReference type="ARBA" id="ARBA00022692"/>
    </source>
</evidence>
<feature type="active site" description="Charge relay system" evidence="13 14">
    <location>
        <position position="478"/>
    </location>
</feature>
<dbReference type="GeneID" id="18927365"/>
<evidence type="ECO:0000256" key="7">
    <source>
        <dbReference type="ARBA" id="ARBA00022825"/>
    </source>
</evidence>
<dbReference type="InterPro" id="IPR015500">
    <property type="entry name" value="Peptidase_S8_subtilisin-rel"/>
</dbReference>
<dbReference type="Gene3D" id="3.40.50.200">
    <property type="entry name" value="Peptidase S8/S53 domain"/>
    <property type="match status" value="1"/>
</dbReference>
<keyword evidence="19" id="KW-1185">Reference proteome</keyword>
<dbReference type="FunFam" id="2.60.120.260:FF:000026">
    <property type="entry name" value="proprotein convertase subtilisin/kexin type 7"/>
    <property type="match status" value="1"/>
</dbReference>
<proteinExistence type="inferred from homology"/>
<dbReference type="Proteomes" id="UP000001072">
    <property type="component" value="Unassembled WGS sequence"/>
</dbReference>
<dbReference type="OrthoDB" id="300641at2759"/>
<dbReference type="InterPro" id="IPR008979">
    <property type="entry name" value="Galactose-bd-like_sf"/>
</dbReference>
<dbReference type="PROSITE" id="PS51892">
    <property type="entry name" value="SUBTILASE"/>
    <property type="match status" value="1"/>
</dbReference>
<evidence type="ECO:0000256" key="15">
    <source>
        <dbReference type="SAM" id="MobiDB-lite"/>
    </source>
</evidence>
<evidence type="ECO:0000256" key="6">
    <source>
        <dbReference type="ARBA" id="ARBA00022801"/>
    </source>
</evidence>
<dbReference type="InterPro" id="IPR022398">
    <property type="entry name" value="Peptidase_S8_His-AS"/>
</dbReference>
<dbReference type="GO" id="GO:0004252">
    <property type="term" value="F:serine-type endopeptidase activity"/>
    <property type="evidence" value="ECO:0007669"/>
    <property type="project" value="UniProtKB-UniRule"/>
</dbReference>
<keyword evidence="3 14" id="KW-0645">Protease</keyword>
<evidence type="ECO:0000313" key="19">
    <source>
        <dbReference type="Proteomes" id="UP000001072"/>
    </source>
</evidence>